<dbReference type="Proteomes" id="UP001183006">
    <property type="component" value="Chromosome"/>
</dbReference>
<name>A0AA51YHA3_9EURY</name>
<feature type="transmembrane region" description="Helical" evidence="1">
    <location>
        <begin position="12"/>
        <end position="28"/>
    </location>
</feature>
<evidence type="ECO:0000313" key="2">
    <source>
        <dbReference type="EMBL" id="WMW22952.1"/>
    </source>
</evidence>
<reference evidence="2" key="1">
    <citation type="submission" date="2023-08" db="EMBL/GenBank/DDBJ databases">
        <title>Methanolobus mangrovi sp. nov. and Methanolobus sediminis sp. nov, two novel methylotrophic methanogens isolated from mangrove sediments in China.</title>
        <authorList>
            <person name="Zhou J."/>
        </authorList>
    </citation>
    <scope>NUCLEOTIDE SEQUENCE</scope>
    <source>
        <strain evidence="2">FTZ2</strain>
    </source>
</reference>
<dbReference type="RefSeq" id="WP_309309067.1">
    <property type="nucleotide sequence ID" value="NZ_CP133594.1"/>
</dbReference>
<protein>
    <recommendedName>
        <fullName evidence="4">DUF5668 domain-containing protein</fullName>
    </recommendedName>
</protein>
<dbReference type="AlphaFoldDB" id="A0AA51YHA3"/>
<evidence type="ECO:0000313" key="3">
    <source>
        <dbReference type="Proteomes" id="UP001183006"/>
    </source>
</evidence>
<dbReference type="KEGG" id="mmav:RE476_03760"/>
<proteinExistence type="predicted"/>
<organism evidence="2 3">
    <name type="scientific">Methanolobus mangrovi</name>
    <dbReference type="NCBI Taxonomy" id="3072977"/>
    <lineage>
        <taxon>Archaea</taxon>
        <taxon>Methanobacteriati</taxon>
        <taxon>Methanobacteriota</taxon>
        <taxon>Stenosarchaea group</taxon>
        <taxon>Methanomicrobia</taxon>
        <taxon>Methanosarcinales</taxon>
        <taxon>Methanosarcinaceae</taxon>
        <taxon>Methanolobus</taxon>
    </lineage>
</organism>
<accession>A0AA51YHA3</accession>
<dbReference type="GeneID" id="84229227"/>
<keyword evidence="3" id="KW-1185">Reference proteome</keyword>
<gene>
    <name evidence="2" type="ORF">RE476_03760</name>
</gene>
<feature type="transmembrane region" description="Helical" evidence="1">
    <location>
        <begin position="40"/>
        <end position="57"/>
    </location>
</feature>
<evidence type="ECO:0000256" key="1">
    <source>
        <dbReference type="SAM" id="Phobius"/>
    </source>
</evidence>
<keyword evidence="1" id="KW-1133">Transmembrane helix</keyword>
<keyword evidence="1" id="KW-0472">Membrane</keyword>
<dbReference type="EMBL" id="CP133594">
    <property type="protein sequence ID" value="WMW22952.1"/>
    <property type="molecule type" value="Genomic_DNA"/>
</dbReference>
<sequence length="60" mass="6982">MENEKSSKKQVFPMFPVIILVTGILWLINDLHILTIDIPWFPIVLIILGIGWIIDFYKGK</sequence>
<keyword evidence="1" id="KW-0812">Transmembrane</keyword>
<evidence type="ECO:0008006" key="4">
    <source>
        <dbReference type="Google" id="ProtNLM"/>
    </source>
</evidence>